<protein>
    <submittedName>
        <fullName evidence="1">Uncharacterized protein</fullName>
    </submittedName>
</protein>
<organism evidence="1 2">
    <name type="scientific">Pseudomonas graminis</name>
    <dbReference type="NCBI Taxonomy" id="158627"/>
    <lineage>
        <taxon>Bacteria</taxon>
        <taxon>Pseudomonadati</taxon>
        <taxon>Pseudomonadota</taxon>
        <taxon>Gammaproteobacteria</taxon>
        <taxon>Pseudomonadales</taxon>
        <taxon>Pseudomonadaceae</taxon>
        <taxon>Pseudomonas</taxon>
    </lineage>
</organism>
<evidence type="ECO:0000313" key="1">
    <source>
        <dbReference type="EMBL" id="SEU13043.1"/>
    </source>
</evidence>
<dbReference type="AlphaFoldDB" id="A0A1I0JSY7"/>
<name>A0A1I0JSY7_9PSED</name>
<evidence type="ECO:0000313" key="2">
    <source>
        <dbReference type="Proteomes" id="UP000182332"/>
    </source>
</evidence>
<accession>A0A1I0JSY7</accession>
<reference evidence="1 2" key="1">
    <citation type="submission" date="2016-10" db="EMBL/GenBank/DDBJ databases">
        <authorList>
            <person name="de Groot N.N."/>
        </authorList>
    </citation>
    <scope>NUCLEOTIDE SEQUENCE [LARGE SCALE GENOMIC DNA]</scope>
    <source>
        <strain evidence="1 2">DSM 11363</strain>
    </source>
</reference>
<sequence>MIRYQAYDLPCTIPHDQVSAYEICLGVKGALPLILQISYVP</sequence>
<proteinExistence type="predicted"/>
<gene>
    <name evidence="1" type="ORF">SAMN05216197_1765</name>
</gene>
<dbReference type="EMBL" id="FOHW01000076">
    <property type="protein sequence ID" value="SEU13043.1"/>
    <property type="molecule type" value="Genomic_DNA"/>
</dbReference>
<dbReference type="Proteomes" id="UP000182332">
    <property type="component" value="Unassembled WGS sequence"/>
</dbReference>